<gene>
    <name evidence="5" type="ORF">AB1Y20_010844</name>
</gene>
<organism evidence="5 6">
    <name type="scientific">Prymnesium parvum</name>
    <name type="common">Toxic golden alga</name>
    <dbReference type="NCBI Taxonomy" id="97485"/>
    <lineage>
        <taxon>Eukaryota</taxon>
        <taxon>Haptista</taxon>
        <taxon>Haptophyta</taxon>
        <taxon>Prymnesiophyceae</taxon>
        <taxon>Prymnesiales</taxon>
        <taxon>Prymnesiaceae</taxon>
        <taxon>Prymnesium</taxon>
    </lineage>
</organism>
<dbReference type="SUPFAM" id="SSF49764">
    <property type="entry name" value="HSP20-like chaperones"/>
    <property type="match status" value="1"/>
</dbReference>
<dbReference type="PANTHER" id="PTHR12356">
    <property type="entry name" value="NUCLEAR MOVEMENT PROTEIN NUDC"/>
    <property type="match status" value="1"/>
</dbReference>
<feature type="compositionally biased region" description="Acidic residues" evidence="3">
    <location>
        <begin position="96"/>
        <end position="105"/>
    </location>
</feature>
<evidence type="ECO:0000256" key="3">
    <source>
        <dbReference type="SAM" id="MobiDB-lite"/>
    </source>
</evidence>
<comment type="caution">
    <text evidence="5">The sequence shown here is derived from an EMBL/GenBank/DDBJ whole genome shotgun (WGS) entry which is preliminary data.</text>
</comment>
<dbReference type="GO" id="GO:0005737">
    <property type="term" value="C:cytoplasm"/>
    <property type="evidence" value="ECO:0007669"/>
    <property type="project" value="UniProtKB-SubCell"/>
</dbReference>
<name>A0AB34ISI5_PRYPA</name>
<comment type="subcellular location">
    <subcellularLocation>
        <location evidence="1">Cytoplasm</location>
    </subcellularLocation>
</comment>
<feature type="compositionally biased region" description="Pro residues" evidence="3">
    <location>
        <begin position="185"/>
        <end position="195"/>
    </location>
</feature>
<dbReference type="Proteomes" id="UP001515480">
    <property type="component" value="Unassembled WGS sequence"/>
</dbReference>
<reference evidence="5 6" key="1">
    <citation type="journal article" date="2024" name="Science">
        <title>Giant polyketide synthase enzymes in the biosynthesis of giant marine polyether toxins.</title>
        <authorList>
            <person name="Fallon T.R."/>
            <person name="Shende V.V."/>
            <person name="Wierzbicki I.H."/>
            <person name="Pendleton A.L."/>
            <person name="Watervoot N.F."/>
            <person name="Auber R.P."/>
            <person name="Gonzalez D.J."/>
            <person name="Wisecaver J.H."/>
            <person name="Moore B.S."/>
        </authorList>
    </citation>
    <scope>NUCLEOTIDE SEQUENCE [LARGE SCALE GENOMIC DNA]</scope>
    <source>
        <strain evidence="5 6">12B1</strain>
    </source>
</reference>
<keyword evidence="2" id="KW-0963">Cytoplasm</keyword>
<dbReference type="InterPro" id="IPR008978">
    <property type="entry name" value="HSP20-like_chaperone"/>
</dbReference>
<feature type="region of interest" description="Disordered" evidence="3">
    <location>
        <begin position="181"/>
        <end position="212"/>
    </location>
</feature>
<protein>
    <recommendedName>
        <fullName evidence="4">CS domain-containing protein</fullName>
    </recommendedName>
</protein>
<evidence type="ECO:0000313" key="5">
    <source>
        <dbReference type="EMBL" id="KAL1504438.1"/>
    </source>
</evidence>
<proteinExistence type="predicted"/>
<dbReference type="InterPro" id="IPR037898">
    <property type="entry name" value="NudC_fam"/>
</dbReference>
<keyword evidence="6" id="KW-1185">Reference proteome</keyword>
<dbReference type="CDD" id="cd06467">
    <property type="entry name" value="p23_NUDC_like"/>
    <property type="match status" value="1"/>
</dbReference>
<dbReference type="PROSITE" id="PS51203">
    <property type="entry name" value="CS"/>
    <property type="match status" value="1"/>
</dbReference>
<feature type="domain" description="CS" evidence="4">
    <location>
        <begin position="326"/>
        <end position="422"/>
    </location>
</feature>
<dbReference type="PANTHER" id="PTHR12356:SF3">
    <property type="entry name" value="NUCLEAR MIGRATION PROTEIN NUDC"/>
    <property type="match status" value="1"/>
</dbReference>
<dbReference type="Pfam" id="PF04969">
    <property type="entry name" value="CS"/>
    <property type="match status" value="1"/>
</dbReference>
<dbReference type="AlphaFoldDB" id="A0AB34ISI5"/>
<evidence type="ECO:0000313" key="6">
    <source>
        <dbReference type="Proteomes" id="UP001515480"/>
    </source>
</evidence>
<evidence type="ECO:0000256" key="1">
    <source>
        <dbReference type="ARBA" id="ARBA00004496"/>
    </source>
</evidence>
<evidence type="ECO:0000256" key="2">
    <source>
        <dbReference type="ARBA" id="ARBA00022490"/>
    </source>
</evidence>
<dbReference type="Gene3D" id="2.60.40.790">
    <property type="match status" value="1"/>
</dbReference>
<dbReference type="GO" id="GO:0006457">
    <property type="term" value="P:protein folding"/>
    <property type="evidence" value="ECO:0007669"/>
    <property type="project" value="TreeGrafter"/>
</dbReference>
<dbReference type="EMBL" id="JBGBPQ010000020">
    <property type="protein sequence ID" value="KAL1504438.1"/>
    <property type="molecule type" value="Genomic_DNA"/>
</dbReference>
<feature type="region of interest" description="Disordered" evidence="3">
    <location>
        <begin position="82"/>
        <end position="105"/>
    </location>
</feature>
<dbReference type="GO" id="GO:0051082">
    <property type="term" value="F:unfolded protein binding"/>
    <property type="evidence" value="ECO:0007669"/>
    <property type="project" value="TreeGrafter"/>
</dbReference>
<dbReference type="InterPro" id="IPR007052">
    <property type="entry name" value="CS_dom"/>
</dbReference>
<evidence type="ECO:0000259" key="4">
    <source>
        <dbReference type="PROSITE" id="PS51203"/>
    </source>
</evidence>
<accession>A0AB34ISI5</accession>
<sequence length="458" mass="50109">MSAASSSATSPLSPALLQLLHSLGMRERCEALLVHEALLDTPLLASMGARAPSSLIEIGLSPPDAHALAAAIAAREAVPPRLSHRGPTDYSRWESFDSDDGEEESASIQRLRETYEVLVSHVRVRASPSLHAEVLHFLRRGSRFCADRRTSDGWVRLKATVDRRGRGWCLIDGSPLGLGKLLSRLPPPPPPPPPLDSRRVGAPPPAAPTGSRVDYTKWEKVEEGRRELPRQLHAHHCTTSPRLRLSTSTMLALPQAGHPFDMAAHHREREAALQRMKGMSIDGKWADAELHNEQLLRDAKQQGNQGNVAMGSDGRLIIRSEDALGGRASGYWWGQSEREVVIKCRCSRGVTSKDVRLATTSRRITLAVCQRTVCEGELHRRIISDESTYALEDEDSSDSRLLTVTLTKAVPTKGREHWTCAIQGEAVVETTAFGVPITTVDPCDFTAMKDALGLAATL</sequence>